<feature type="compositionally biased region" description="Polar residues" evidence="1">
    <location>
        <begin position="20"/>
        <end position="30"/>
    </location>
</feature>
<protein>
    <submittedName>
        <fullName evidence="2">Uncharacterized protein</fullName>
    </submittedName>
</protein>
<organism evidence="2">
    <name type="scientific">Podoviridae sp. ctzeq1</name>
    <dbReference type="NCBI Taxonomy" id="2826597"/>
    <lineage>
        <taxon>Viruses</taxon>
        <taxon>Duplodnaviria</taxon>
        <taxon>Heunggongvirae</taxon>
        <taxon>Uroviricota</taxon>
        <taxon>Caudoviricetes</taxon>
    </lineage>
</organism>
<reference evidence="2" key="1">
    <citation type="journal article" date="2021" name="Proc. Natl. Acad. Sci. U.S.A.">
        <title>A Catalog of Tens of Thousands of Viruses from Human Metagenomes Reveals Hidden Associations with Chronic Diseases.</title>
        <authorList>
            <person name="Tisza M.J."/>
            <person name="Buck C.B."/>
        </authorList>
    </citation>
    <scope>NUCLEOTIDE SEQUENCE</scope>
    <source>
        <strain evidence="2">Ctzeq1</strain>
    </source>
</reference>
<name>A0A8S5M046_9CAUD</name>
<evidence type="ECO:0000256" key="1">
    <source>
        <dbReference type="SAM" id="MobiDB-lite"/>
    </source>
</evidence>
<accession>A0A8S5M046</accession>
<sequence length="308" mass="34185">MSILGSMTEALNKKQPRAPTISQTPPQDNSQTMAGNVANILNSNSLLMRSAAAKGERIAANRGLQNSTAGVEAAQRAMLDAAMPIASQDTQNAFTEKQTRLQADLTYQNQSKLNQQQNQFAAEQAGLDRGHQRGMAQLQSDLAYSNQSRLNQAQNQFAASQAELDRGHQRGLTQLQADLNYQNQSRLNQQQNQFTADQARLDRTHQRDLANINHTNNMQRLNAEVSANTIGKSIDFAQQITNNFDAQIAAVLNNTAMKEEDKKKAINMLKESRDSEMNFMSRFMQGIPTTRQNWSSFPNLGVPNVGVY</sequence>
<proteinExistence type="predicted"/>
<evidence type="ECO:0000313" key="2">
    <source>
        <dbReference type="EMBL" id="DAD75689.1"/>
    </source>
</evidence>
<dbReference type="EMBL" id="BK014787">
    <property type="protein sequence ID" value="DAD75689.1"/>
    <property type="molecule type" value="Genomic_DNA"/>
</dbReference>
<feature type="region of interest" description="Disordered" evidence="1">
    <location>
        <begin position="1"/>
        <end position="30"/>
    </location>
</feature>